<dbReference type="Proteomes" id="UP000178943">
    <property type="component" value="Unassembled WGS sequence"/>
</dbReference>
<accession>A0A1F5VEH9</accession>
<dbReference type="Pfam" id="PF11013">
    <property type="entry name" value="DUF2851"/>
    <property type="match status" value="1"/>
</dbReference>
<protein>
    <recommendedName>
        <fullName evidence="3">DUF2851 domain-containing protein</fullName>
    </recommendedName>
</protein>
<gene>
    <name evidence="1" type="ORF">A2Y62_20685</name>
</gene>
<reference evidence="1 2" key="1">
    <citation type="journal article" date="2016" name="Nat. Commun.">
        <title>Thousands of microbial genomes shed light on interconnected biogeochemical processes in an aquifer system.</title>
        <authorList>
            <person name="Anantharaman K."/>
            <person name="Brown C.T."/>
            <person name="Hug L.A."/>
            <person name="Sharon I."/>
            <person name="Castelle C.J."/>
            <person name="Probst A.J."/>
            <person name="Thomas B.C."/>
            <person name="Singh A."/>
            <person name="Wilkins M.J."/>
            <person name="Karaoz U."/>
            <person name="Brodie E.L."/>
            <person name="Williams K.H."/>
            <person name="Hubbard S.S."/>
            <person name="Banfield J.F."/>
        </authorList>
    </citation>
    <scope>NUCLEOTIDE SEQUENCE [LARGE SCALE GENOMIC DNA]</scope>
</reference>
<dbReference type="EMBL" id="MFGW01000187">
    <property type="protein sequence ID" value="OGF61834.1"/>
    <property type="molecule type" value="Genomic_DNA"/>
</dbReference>
<evidence type="ECO:0000313" key="1">
    <source>
        <dbReference type="EMBL" id="OGF61834.1"/>
    </source>
</evidence>
<dbReference type="AlphaFoldDB" id="A0A1F5VEH9"/>
<comment type="caution">
    <text evidence="1">The sequence shown here is derived from an EMBL/GenBank/DDBJ whole genome shotgun (WGS) entry which is preliminary data.</text>
</comment>
<name>A0A1F5VEH9_9BACT</name>
<sequence length="471" mass="54342">MNNPEFNEIVLQKFWLMQFLQGQILLTCKNKKLRIFSPGWWNYEQGPDFKNCEIELDGELLSGDAEIHIASSDWFKHGHHEDINYNNVVLHIIWNKDNKETSINTSSAKLIDELLLSRYIPVSILQTIAKDTTIKERKLLCASYFNSLDNNRISQILQEAALARLKNKSSRILKKISTTPLSQLLYENIMRACGYKHTKFLLEEFAEVLPAELLKKFAARYSPNGLLYVQAALYGCSKLLPLKEKTSFYADSETKNYLTSLWTAFEILQASFSIRTLTRLPATPAYSRPVNSPIRRLTAISHIIINSLPADLWDLIVLSINHFLPRFSSSPNKNTLRKMLAIWTKPFTTLTDPYWDSRFYFASCRFKKNQKLIGKERAHAIILNAFIPLLYAYSEYTGNIKLNEFVLHLYHRFPSLKEDAITRLMGKRLALPAEFLNKLSIYQQGLHGIFELFCNNPMGSCRNCPLTLCFS</sequence>
<dbReference type="STRING" id="1817863.A2Y62_20685"/>
<evidence type="ECO:0000313" key="2">
    <source>
        <dbReference type="Proteomes" id="UP000178943"/>
    </source>
</evidence>
<evidence type="ECO:0008006" key="3">
    <source>
        <dbReference type="Google" id="ProtNLM"/>
    </source>
</evidence>
<dbReference type="InterPro" id="IPR021272">
    <property type="entry name" value="DUF2851"/>
</dbReference>
<proteinExistence type="predicted"/>
<organism evidence="1 2">
    <name type="scientific">Candidatus Fischerbacteria bacterium RBG_13_37_8</name>
    <dbReference type="NCBI Taxonomy" id="1817863"/>
    <lineage>
        <taxon>Bacteria</taxon>
        <taxon>Candidatus Fischeribacteriota</taxon>
    </lineage>
</organism>